<dbReference type="OrthoDB" id="4161376at2759"/>
<dbReference type="GeneID" id="19121812"/>
<organism evidence="3 4">
    <name type="scientific">Bipolaris oryzae ATCC 44560</name>
    <dbReference type="NCBI Taxonomy" id="930090"/>
    <lineage>
        <taxon>Eukaryota</taxon>
        <taxon>Fungi</taxon>
        <taxon>Dikarya</taxon>
        <taxon>Ascomycota</taxon>
        <taxon>Pezizomycotina</taxon>
        <taxon>Dothideomycetes</taxon>
        <taxon>Pleosporomycetidae</taxon>
        <taxon>Pleosporales</taxon>
        <taxon>Pleosporineae</taxon>
        <taxon>Pleosporaceae</taxon>
        <taxon>Bipolaris</taxon>
    </lineage>
</organism>
<keyword evidence="4" id="KW-1185">Reference proteome</keyword>
<feature type="transmembrane region" description="Helical" evidence="2">
    <location>
        <begin position="182"/>
        <end position="201"/>
    </location>
</feature>
<proteinExistence type="predicted"/>
<feature type="transmembrane region" description="Helical" evidence="2">
    <location>
        <begin position="115"/>
        <end position="138"/>
    </location>
</feature>
<dbReference type="EMBL" id="KI964259">
    <property type="protein sequence ID" value="EUC39760.1"/>
    <property type="molecule type" value="Genomic_DNA"/>
</dbReference>
<dbReference type="Proteomes" id="UP000054032">
    <property type="component" value="Unassembled WGS sequence"/>
</dbReference>
<dbReference type="KEGG" id="bor:COCMIDRAFT_31165"/>
<feature type="compositionally biased region" description="Low complexity" evidence="1">
    <location>
        <begin position="18"/>
        <end position="34"/>
    </location>
</feature>
<keyword evidence="2" id="KW-0812">Transmembrane</keyword>
<keyword evidence="2" id="KW-1133">Transmembrane helix</keyword>
<dbReference type="eggNOG" id="KOG0254">
    <property type="taxonomic scope" value="Eukaryota"/>
</dbReference>
<dbReference type="InterPro" id="IPR036259">
    <property type="entry name" value="MFS_trans_sf"/>
</dbReference>
<protein>
    <recommendedName>
        <fullName evidence="5">Major facilitator superfamily (MFS) profile domain-containing protein</fullName>
    </recommendedName>
</protein>
<evidence type="ECO:0000313" key="4">
    <source>
        <dbReference type="Proteomes" id="UP000054032"/>
    </source>
</evidence>
<feature type="transmembrane region" description="Helical" evidence="2">
    <location>
        <begin position="145"/>
        <end position="167"/>
    </location>
</feature>
<keyword evidence="2" id="KW-0472">Membrane</keyword>
<name>W6YQ70_COCMI</name>
<sequence>MQDPRTMYSGTTGGTKLNTSVSDSDADVASDNTSMTTKNADGTFGAPVADNRKEQFLEVWKEWSLSMKCIGSFAAIGVAVMASIGASSMFAPMLISVNESISLDLNIVWVSFASNLAQAVMLITTGRAMALIGCIIAATIKIVNVFIGANVLIGIRLLTQISFFYLISDLAPMKYRYFASNYIYALLIPVSGVVPAVVTSFVASGPGSWRSSYYKPIAINILTLCWAAFYHSPS</sequence>
<dbReference type="AlphaFoldDB" id="W6YQ70"/>
<reference evidence="3 4" key="1">
    <citation type="journal article" date="2013" name="PLoS Genet.">
        <title>Comparative genome structure, secondary metabolite, and effector coding capacity across Cochliobolus pathogens.</title>
        <authorList>
            <person name="Condon B.J."/>
            <person name="Leng Y."/>
            <person name="Wu D."/>
            <person name="Bushley K.E."/>
            <person name="Ohm R.A."/>
            <person name="Otillar R."/>
            <person name="Martin J."/>
            <person name="Schackwitz W."/>
            <person name="Grimwood J."/>
            <person name="MohdZainudin N."/>
            <person name="Xue C."/>
            <person name="Wang R."/>
            <person name="Manning V.A."/>
            <person name="Dhillon B."/>
            <person name="Tu Z.J."/>
            <person name="Steffenson B.J."/>
            <person name="Salamov A."/>
            <person name="Sun H."/>
            <person name="Lowry S."/>
            <person name="LaButti K."/>
            <person name="Han J."/>
            <person name="Copeland A."/>
            <person name="Lindquist E."/>
            <person name="Barry K."/>
            <person name="Schmutz J."/>
            <person name="Baker S.E."/>
            <person name="Ciuffetti L.M."/>
            <person name="Grigoriev I.V."/>
            <person name="Zhong S."/>
            <person name="Turgeon B.G."/>
        </authorList>
    </citation>
    <scope>NUCLEOTIDE SEQUENCE [LARGE SCALE GENOMIC DNA]</scope>
    <source>
        <strain evidence="3 4">ATCC 44560</strain>
    </source>
</reference>
<evidence type="ECO:0008006" key="5">
    <source>
        <dbReference type="Google" id="ProtNLM"/>
    </source>
</evidence>
<evidence type="ECO:0000313" key="3">
    <source>
        <dbReference type="EMBL" id="EUC39760.1"/>
    </source>
</evidence>
<evidence type="ECO:0000256" key="1">
    <source>
        <dbReference type="SAM" id="MobiDB-lite"/>
    </source>
</evidence>
<dbReference type="HOGENOM" id="CLU_1184840_0_0_1"/>
<feature type="transmembrane region" description="Helical" evidence="2">
    <location>
        <begin position="213"/>
        <end position="231"/>
    </location>
</feature>
<evidence type="ECO:0000256" key="2">
    <source>
        <dbReference type="SAM" id="Phobius"/>
    </source>
</evidence>
<feature type="region of interest" description="Disordered" evidence="1">
    <location>
        <begin position="1"/>
        <end position="34"/>
    </location>
</feature>
<feature type="transmembrane region" description="Helical" evidence="2">
    <location>
        <begin position="70"/>
        <end position="95"/>
    </location>
</feature>
<accession>W6YQ70</accession>
<dbReference type="RefSeq" id="XP_007693721.1">
    <property type="nucleotide sequence ID" value="XM_007695531.1"/>
</dbReference>
<feature type="compositionally biased region" description="Polar residues" evidence="1">
    <location>
        <begin position="8"/>
        <end position="17"/>
    </location>
</feature>
<gene>
    <name evidence="3" type="ORF">COCMIDRAFT_31165</name>
</gene>
<dbReference type="SUPFAM" id="SSF103473">
    <property type="entry name" value="MFS general substrate transporter"/>
    <property type="match status" value="1"/>
</dbReference>